<dbReference type="InterPro" id="IPR002016">
    <property type="entry name" value="Haem_peroxidase"/>
</dbReference>
<keyword evidence="4 8" id="KW-0349">Heme</keyword>
<comment type="cofactor">
    <cofactor evidence="8">
        <name>Ca(2+)</name>
        <dbReference type="ChEBI" id="CHEBI:29108"/>
    </cofactor>
    <text evidence="8">Binds 2 calcium ions per subunit.</text>
</comment>
<keyword evidence="12" id="KW-1185">Reference proteome</keyword>
<dbReference type="PANTHER" id="PTHR31293">
    <property type="entry name" value="RNI-LIKE SUPERFAMILY PROTEIN"/>
    <property type="match status" value="1"/>
</dbReference>
<dbReference type="EC" id="1.11.1.7" evidence="2 8"/>
<feature type="domain" description="Plant heme peroxidase family profile" evidence="10">
    <location>
        <begin position="1"/>
        <end position="282"/>
    </location>
</feature>
<dbReference type="Gene3D" id="1.20.1280.50">
    <property type="match status" value="1"/>
</dbReference>
<evidence type="ECO:0000256" key="6">
    <source>
        <dbReference type="ARBA" id="ARBA00023002"/>
    </source>
</evidence>
<dbReference type="InterPro" id="IPR053781">
    <property type="entry name" value="F-box_AtFBL13-like"/>
</dbReference>
<dbReference type="PANTHER" id="PTHR31293:SF12">
    <property type="entry name" value="RNI-LIKE SUPERFAMILY PROTEIN"/>
    <property type="match status" value="1"/>
</dbReference>
<dbReference type="PROSITE" id="PS50873">
    <property type="entry name" value="PEROXIDASE_4"/>
    <property type="match status" value="1"/>
</dbReference>
<dbReference type="PRINTS" id="PR00461">
    <property type="entry name" value="PLPEROXIDASE"/>
</dbReference>
<dbReference type="InterPro" id="IPR055294">
    <property type="entry name" value="FBL60-like"/>
</dbReference>
<dbReference type="InterPro" id="IPR036047">
    <property type="entry name" value="F-box-like_dom_sf"/>
</dbReference>
<comment type="subcellular location">
    <subcellularLocation>
        <location evidence="8">Secreted</location>
    </subcellularLocation>
</comment>
<dbReference type="SUPFAM" id="SSF48113">
    <property type="entry name" value="Heme-dependent peroxidases"/>
    <property type="match status" value="1"/>
</dbReference>
<evidence type="ECO:0000313" key="11">
    <source>
        <dbReference type="EMBL" id="KAH0887789.1"/>
    </source>
</evidence>
<dbReference type="PROSITE" id="PS50181">
    <property type="entry name" value="FBOX"/>
    <property type="match status" value="1"/>
</dbReference>
<keyword evidence="3 8" id="KW-0575">Peroxidase</keyword>
<dbReference type="CDD" id="cd22160">
    <property type="entry name" value="F-box_AtFBL13-like"/>
    <property type="match status" value="1"/>
</dbReference>
<dbReference type="Gene3D" id="1.10.520.10">
    <property type="match status" value="1"/>
</dbReference>
<comment type="caution">
    <text evidence="11">The sequence shown here is derived from an EMBL/GenBank/DDBJ whole genome shotgun (WGS) entry which is preliminary data.</text>
</comment>
<sequence>MDSRGSSKDLISSLPNELICHIFSFLSTTQAASTSVLSKRWRHLLAFVTSLDFDSSIYDHPEGECDCQRCVDLLKSFIVFVDKVSERGVVDLDLYTSCEFNIHGYQLPPQVLVSKSLVRLILVASREHSNLAIIKSSEEAEDTEVGGGGGGGICWCMDELKKQTDLITYLVETMPNLEQVVLYYNSPIDDYLIGSAQRWFDHLLTPFGFDNSYFRNLMSQRDLLHSDQELFNGGSTVSIVREYSQNARVFRNDFAAAMVKMSHISPLTGTAGEIRRNCGRTN</sequence>
<gene>
    <name evidence="11" type="ORF">HID58_050218</name>
</gene>
<evidence type="ECO:0000256" key="5">
    <source>
        <dbReference type="ARBA" id="ARBA00022723"/>
    </source>
</evidence>
<proteinExistence type="inferred from homology"/>
<dbReference type="SUPFAM" id="SSF81383">
    <property type="entry name" value="F-box domain"/>
    <property type="match status" value="1"/>
</dbReference>
<keyword evidence="8" id="KW-0106">Calcium</keyword>
<feature type="domain" description="F-box" evidence="9">
    <location>
        <begin position="8"/>
        <end position="45"/>
    </location>
</feature>
<evidence type="ECO:0000256" key="7">
    <source>
        <dbReference type="ARBA" id="ARBA00023004"/>
    </source>
</evidence>
<dbReference type="EMBL" id="JAGKQM010000013">
    <property type="protein sequence ID" value="KAH0887789.1"/>
    <property type="molecule type" value="Genomic_DNA"/>
</dbReference>
<dbReference type="InterPro" id="IPR001810">
    <property type="entry name" value="F-box_dom"/>
</dbReference>
<comment type="similarity">
    <text evidence="8">Belongs to the peroxidase family. Classical plant (class III) peroxidase subfamily.</text>
</comment>
<dbReference type="InterPro" id="IPR000823">
    <property type="entry name" value="Peroxidase_pln"/>
</dbReference>
<comment type="cofactor">
    <cofactor evidence="8">
        <name>heme b</name>
        <dbReference type="ChEBI" id="CHEBI:60344"/>
    </cofactor>
    <text evidence="8">Binds 1 heme b (iron(II)-protoporphyrin IX) group per subunit.</text>
</comment>
<evidence type="ECO:0000256" key="3">
    <source>
        <dbReference type="ARBA" id="ARBA00022559"/>
    </source>
</evidence>
<keyword evidence="6 8" id="KW-0560">Oxidoreductase</keyword>
<dbReference type="Proteomes" id="UP000824890">
    <property type="component" value="Unassembled WGS sequence"/>
</dbReference>
<evidence type="ECO:0000313" key="12">
    <source>
        <dbReference type="Proteomes" id="UP000824890"/>
    </source>
</evidence>
<evidence type="ECO:0000256" key="2">
    <source>
        <dbReference type="ARBA" id="ARBA00012313"/>
    </source>
</evidence>
<keyword evidence="8" id="KW-0964">Secreted</keyword>
<dbReference type="Gene3D" id="1.10.420.10">
    <property type="entry name" value="Peroxidase, domain 2"/>
    <property type="match status" value="1"/>
</dbReference>
<name>A0ABQ8A5H9_BRANA</name>
<dbReference type="Pfam" id="PF00141">
    <property type="entry name" value="peroxidase"/>
    <property type="match status" value="1"/>
</dbReference>
<evidence type="ECO:0000256" key="1">
    <source>
        <dbReference type="ARBA" id="ARBA00000189"/>
    </source>
</evidence>
<evidence type="ECO:0000256" key="8">
    <source>
        <dbReference type="RuleBase" id="RU362060"/>
    </source>
</evidence>
<dbReference type="Pfam" id="PF00646">
    <property type="entry name" value="F-box"/>
    <property type="match status" value="1"/>
</dbReference>
<evidence type="ECO:0000259" key="10">
    <source>
        <dbReference type="PROSITE" id="PS50873"/>
    </source>
</evidence>
<accession>A0ABQ8A5H9</accession>
<reference evidence="11 12" key="1">
    <citation type="submission" date="2021-05" db="EMBL/GenBank/DDBJ databases">
        <title>Genome Assembly of Synthetic Allotetraploid Brassica napus Reveals Homoeologous Exchanges between Subgenomes.</title>
        <authorList>
            <person name="Davis J.T."/>
        </authorList>
    </citation>
    <scope>NUCLEOTIDE SEQUENCE [LARGE SCALE GENOMIC DNA]</scope>
    <source>
        <strain evidence="12">cv. Da-Ae</strain>
        <tissue evidence="11">Seedling</tissue>
    </source>
</reference>
<organism evidence="11 12">
    <name type="scientific">Brassica napus</name>
    <name type="common">Rape</name>
    <dbReference type="NCBI Taxonomy" id="3708"/>
    <lineage>
        <taxon>Eukaryota</taxon>
        <taxon>Viridiplantae</taxon>
        <taxon>Streptophyta</taxon>
        <taxon>Embryophyta</taxon>
        <taxon>Tracheophyta</taxon>
        <taxon>Spermatophyta</taxon>
        <taxon>Magnoliopsida</taxon>
        <taxon>eudicotyledons</taxon>
        <taxon>Gunneridae</taxon>
        <taxon>Pentapetalae</taxon>
        <taxon>rosids</taxon>
        <taxon>malvids</taxon>
        <taxon>Brassicales</taxon>
        <taxon>Brassicaceae</taxon>
        <taxon>Brassiceae</taxon>
        <taxon>Brassica</taxon>
    </lineage>
</organism>
<dbReference type="SMART" id="SM00256">
    <property type="entry name" value="FBOX"/>
    <property type="match status" value="1"/>
</dbReference>
<comment type="function">
    <text evidence="8">Removal of H(2)O(2), oxidation of toxic reductants, biosynthesis and degradation of lignin, suberization, auxin catabolism, response to environmental stresses such as wounding, pathogen attack and oxidative stress.</text>
</comment>
<keyword evidence="5 8" id="KW-0479">Metal-binding</keyword>
<comment type="catalytic activity">
    <reaction evidence="1 8">
        <text>2 a phenolic donor + H2O2 = 2 a phenolic radical donor + 2 H2O</text>
        <dbReference type="Rhea" id="RHEA:56136"/>
        <dbReference type="ChEBI" id="CHEBI:15377"/>
        <dbReference type="ChEBI" id="CHEBI:16240"/>
        <dbReference type="ChEBI" id="CHEBI:139520"/>
        <dbReference type="ChEBI" id="CHEBI:139521"/>
        <dbReference type="EC" id="1.11.1.7"/>
    </reaction>
</comment>
<dbReference type="InterPro" id="IPR010255">
    <property type="entry name" value="Haem_peroxidase_sf"/>
</dbReference>
<keyword evidence="8" id="KW-0376">Hydrogen peroxide</keyword>
<evidence type="ECO:0000259" key="9">
    <source>
        <dbReference type="PROSITE" id="PS50181"/>
    </source>
</evidence>
<evidence type="ECO:0000256" key="4">
    <source>
        <dbReference type="ARBA" id="ARBA00022617"/>
    </source>
</evidence>
<protein>
    <recommendedName>
        <fullName evidence="2 8">Peroxidase</fullName>
        <ecNumber evidence="2 8">1.11.1.7</ecNumber>
    </recommendedName>
</protein>
<keyword evidence="7 8" id="KW-0408">Iron</keyword>